<dbReference type="EMBL" id="JBFTWV010000006">
    <property type="protein sequence ID" value="KAL2799874.1"/>
    <property type="molecule type" value="Genomic_DNA"/>
</dbReference>
<evidence type="ECO:0000313" key="1">
    <source>
        <dbReference type="EMBL" id="KAL2799874.1"/>
    </source>
</evidence>
<comment type="caution">
    <text evidence="1">The sequence shown here is derived from an EMBL/GenBank/DDBJ whole genome shotgun (WGS) entry which is preliminary data.</text>
</comment>
<dbReference type="Proteomes" id="UP001610563">
    <property type="component" value="Unassembled WGS sequence"/>
</dbReference>
<evidence type="ECO:0000313" key="2">
    <source>
        <dbReference type="Proteomes" id="UP001610563"/>
    </source>
</evidence>
<gene>
    <name evidence="1" type="ORF">BJX66DRAFT_332910</name>
</gene>
<accession>A0ABR4GMS1</accession>
<keyword evidence="2" id="KW-1185">Reference proteome</keyword>
<name>A0ABR4GMS1_9EURO</name>
<proteinExistence type="predicted"/>
<organism evidence="1 2">
    <name type="scientific">Aspergillus keveii</name>
    <dbReference type="NCBI Taxonomy" id="714993"/>
    <lineage>
        <taxon>Eukaryota</taxon>
        <taxon>Fungi</taxon>
        <taxon>Dikarya</taxon>
        <taxon>Ascomycota</taxon>
        <taxon>Pezizomycotina</taxon>
        <taxon>Eurotiomycetes</taxon>
        <taxon>Eurotiomycetidae</taxon>
        <taxon>Eurotiales</taxon>
        <taxon>Aspergillaceae</taxon>
        <taxon>Aspergillus</taxon>
        <taxon>Aspergillus subgen. Nidulantes</taxon>
    </lineage>
</organism>
<reference evidence="1 2" key="1">
    <citation type="submission" date="2024-07" db="EMBL/GenBank/DDBJ databases">
        <title>Section-level genome sequencing and comparative genomics of Aspergillus sections Usti and Cavernicolus.</title>
        <authorList>
            <consortium name="Lawrence Berkeley National Laboratory"/>
            <person name="Nybo J.L."/>
            <person name="Vesth T.C."/>
            <person name="Theobald S."/>
            <person name="Frisvad J.C."/>
            <person name="Larsen T.O."/>
            <person name="Kjaerboelling I."/>
            <person name="Rothschild-Mancinelli K."/>
            <person name="Lyhne E.K."/>
            <person name="Kogle M.E."/>
            <person name="Barry K."/>
            <person name="Clum A."/>
            <person name="Na H."/>
            <person name="Ledsgaard L."/>
            <person name="Lin J."/>
            <person name="Lipzen A."/>
            <person name="Kuo A."/>
            <person name="Riley R."/>
            <person name="Mondo S."/>
            <person name="Labutti K."/>
            <person name="Haridas S."/>
            <person name="Pangalinan J."/>
            <person name="Salamov A.A."/>
            <person name="Simmons B.A."/>
            <person name="Magnuson J.K."/>
            <person name="Chen J."/>
            <person name="Drula E."/>
            <person name="Henrissat B."/>
            <person name="Wiebenga A."/>
            <person name="Lubbers R.J."/>
            <person name="Gomes A.C."/>
            <person name="Makela M.R."/>
            <person name="Stajich J."/>
            <person name="Grigoriev I.V."/>
            <person name="Mortensen U.H."/>
            <person name="De Vries R.P."/>
            <person name="Baker S.E."/>
            <person name="Andersen M.R."/>
        </authorList>
    </citation>
    <scope>NUCLEOTIDE SEQUENCE [LARGE SCALE GENOMIC DNA]</scope>
    <source>
        <strain evidence="1 2">CBS 209.92</strain>
    </source>
</reference>
<protein>
    <submittedName>
        <fullName evidence="1">Uncharacterized protein</fullName>
    </submittedName>
</protein>
<sequence>MEQNFQENMESLSHTAGTSTVDYNQVLSQISINLSNALETYGPSSSQYQAIQKMLEEYMKLINRLPQGTQDLDSDTLSLALSFLEIGN</sequence>